<dbReference type="Gene3D" id="3.30.60.30">
    <property type="match status" value="1"/>
</dbReference>
<evidence type="ECO:0000313" key="3">
    <source>
        <dbReference type="EMBL" id="SPP79860.1"/>
    </source>
</evidence>
<evidence type="ECO:0000313" key="4">
    <source>
        <dbReference type="Proteomes" id="UP000268350"/>
    </source>
</evidence>
<dbReference type="PROSITE" id="PS51465">
    <property type="entry name" value="KAZAL_2"/>
    <property type="match status" value="1"/>
</dbReference>
<dbReference type="AlphaFoldDB" id="A0A3B0JWI8"/>
<dbReference type="CDD" id="cd00104">
    <property type="entry name" value="KAZAL_FS"/>
    <property type="match status" value="1"/>
</dbReference>
<name>A0A3B0JWI8_DROGU</name>
<reference evidence="4" key="1">
    <citation type="submission" date="2018-01" db="EMBL/GenBank/DDBJ databases">
        <authorList>
            <person name="Alioto T."/>
            <person name="Alioto T."/>
        </authorList>
    </citation>
    <scope>NUCLEOTIDE SEQUENCE [LARGE SCALE GENOMIC DNA]</scope>
</reference>
<dbReference type="InterPro" id="IPR002350">
    <property type="entry name" value="Kazal_dom"/>
</dbReference>
<sequence length="135" mass="15199">MCICTVKQIGKNKPKTSCTRQTHNPSSRVSVSVERSTRYGRLLPRNFVYHLTTKTRTKPHKMKVFALISILVLVLATLCLAPADASFCPCDLKTVKTEVCGSNGVTYKNRCEFECTQRDYKKLGRILNIRNTGPC</sequence>
<dbReference type="Pfam" id="PF07648">
    <property type="entry name" value="Kazal_2"/>
    <property type="match status" value="1"/>
</dbReference>
<gene>
    <name evidence="3" type="ORF">DGUA_6G012775</name>
</gene>
<protein>
    <recommendedName>
        <fullName evidence="2">Kazal-like domain-containing protein</fullName>
    </recommendedName>
</protein>
<keyword evidence="1" id="KW-0472">Membrane</keyword>
<accession>A0A3B0JWI8</accession>
<feature type="transmembrane region" description="Helical" evidence="1">
    <location>
        <begin position="64"/>
        <end position="83"/>
    </location>
</feature>
<keyword evidence="1" id="KW-0812">Transmembrane</keyword>
<organism evidence="3 4">
    <name type="scientific">Drosophila guanche</name>
    <name type="common">Fruit fly</name>
    <dbReference type="NCBI Taxonomy" id="7266"/>
    <lineage>
        <taxon>Eukaryota</taxon>
        <taxon>Metazoa</taxon>
        <taxon>Ecdysozoa</taxon>
        <taxon>Arthropoda</taxon>
        <taxon>Hexapoda</taxon>
        <taxon>Insecta</taxon>
        <taxon>Pterygota</taxon>
        <taxon>Neoptera</taxon>
        <taxon>Endopterygota</taxon>
        <taxon>Diptera</taxon>
        <taxon>Brachycera</taxon>
        <taxon>Muscomorpha</taxon>
        <taxon>Ephydroidea</taxon>
        <taxon>Drosophilidae</taxon>
        <taxon>Drosophila</taxon>
        <taxon>Sophophora</taxon>
    </lineage>
</organism>
<dbReference type="SUPFAM" id="SSF100895">
    <property type="entry name" value="Kazal-type serine protease inhibitors"/>
    <property type="match status" value="1"/>
</dbReference>
<dbReference type="Proteomes" id="UP000268350">
    <property type="component" value="Unassembled WGS sequence"/>
</dbReference>
<dbReference type="OrthoDB" id="328123at2759"/>
<feature type="domain" description="Kazal-like" evidence="2">
    <location>
        <begin position="73"/>
        <end position="135"/>
    </location>
</feature>
<dbReference type="InterPro" id="IPR036058">
    <property type="entry name" value="Kazal_dom_sf"/>
</dbReference>
<dbReference type="SMART" id="SM00280">
    <property type="entry name" value="KAZAL"/>
    <property type="match status" value="1"/>
</dbReference>
<keyword evidence="4" id="KW-1185">Reference proteome</keyword>
<keyword evidence="1" id="KW-1133">Transmembrane helix</keyword>
<proteinExistence type="predicted"/>
<evidence type="ECO:0000259" key="2">
    <source>
        <dbReference type="PROSITE" id="PS51465"/>
    </source>
</evidence>
<dbReference type="EMBL" id="OUUW01000004">
    <property type="protein sequence ID" value="SPP79860.1"/>
    <property type="molecule type" value="Genomic_DNA"/>
</dbReference>
<evidence type="ECO:0000256" key="1">
    <source>
        <dbReference type="SAM" id="Phobius"/>
    </source>
</evidence>